<organism evidence="1 2">
    <name type="scientific">Faecalicatena contorta</name>
    <dbReference type="NCBI Taxonomy" id="39482"/>
    <lineage>
        <taxon>Bacteria</taxon>
        <taxon>Bacillati</taxon>
        <taxon>Bacillota</taxon>
        <taxon>Clostridia</taxon>
        <taxon>Lachnospirales</taxon>
        <taxon>Lachnospiraceae</taxon>
        <taxon>Faecalicatena</taxon>
    </lineage>
</organism>
<reference evidence="2" key="1">
    <citation type="submission" date="2017-07" db="EMBL/GenBank/DDBJ databases">
        <authorList>
            <person name="Varghese N."/>
            <person name="Submissions S."/>
        </authorList>
    </citation>
    <scope>NUCLEOTIDE SEQUENCE [LARGE SCALE GENOMIC DNA]</scope>
    <source>
        <strain evidence="2">NLAE-zl-C134</strain>
    </source>
</reference>
<gene>
    <name evidence="1" type="ORF">SAMN05216529_103346</name>
</gene>
<accession>A0A315ZZF5</accession>
<dbReference type="EMBL" id="UHJJ01000003">
    <property type="protein sequence ID" value="SUQ13614.1"/>
    <property type="molecule type" value="Genomic_DNA"/>
</dbReference>
<sequence>MTIQKPDKNAGKEKHDERKWDIITGFFAAF</sequence>
<keyword evidence="2" id="KW-1185">Reference proteome</keyword>
<protein>
    <submittedName>
        <fullName evidence="1">Uncharacterized protein</fullName>
    </submittedName>
</protein>
<name>A0A315ZZF5_9FIRM</name>
<evidence type="ECO:0000313" key="2">
    <source>
        <dbReference type="Proteomes" id="UP000254051"/>
    </source>
</evidence>
<proteinExistence type="predicted"/>
<evidence type="ECO:0000313" key="1">
    <source>
        <dbReference type="EMBL" id="SUQ13614.1"/>
    </source>
</evidence>
<dbReference type="AlphaFoldDB" id="A0A315ZZF5"/>
<dbReference type="Proteomes" id="UP000254051">
    <property type="component" value="Unassembled WGS sequence"/>
</dbReference>